<reference evidence="1 2" key="1">
    <citation type="submission" date="2024-09" db="EMBL/GenBank/DDBJ databases">
        <authorList>
            <person name="Sun Q."/>
            <person name="Mori K."/>
        </authorList>
    </citation>
    <scope>NUCLEOTIDE SEQUENCE [LARGE SCALE GENOMIC DNA]</scope>
    <source>
        <strain evidence="1 2">TISTR 2452</strain>
    </source>
</reference>
<dbReference type="RefSeq" id="WP_377488255.1">
    <property type="nucleotide sequence ID" value="NZ_JBHMDO010000002.1"/>
</dbReference>
<dbReference type="Proteomes" id="UP001589747">
    <property type="component" value="Unassembled WGS sequence"/>
</dbReference>
<accession>A0ABV5KJH3</accession>
<gene>
    <name evidence="1" type="primary">dndB</name>
    <name evidence="1" type="ORF">ACFFSY_00440</name>
</gene>
<comment type="caution">
    <text evidence="1">The sequence shown here is derived from an EMBL/GenBank/DDBJ whole genome shotgun (WGS) entry which is preliminary data.</text>
</comment>
<dbReference type="CDD" id="cd16412">
    <property type="entry name" value="dndB"/>
    <property type="match status" value="1"/>
</dbReference>
<dbReference type="Pfam" id="PF14072">
    <property type="entry name" value="DndB"/>
    <property type="match status" value="1"/>
</dbReference>
<dbReference type="NCBIfam" id="TIGR03187">
    <property type="entry name" value="DGQHR"/>
    <property type="match status" value="1"/>
</dbReference>
<name>A0ABV5KJH3_9BACL</name>
<sequence>MDATFSYSFPALRGIQAAGEFYVVMCPLKLIPKIFLFDEEEIPPEFRAQRTINRSRIPEISSYILDNPTDYVFSSLTASVDGQMKFKPYTDDPDFQNLGRLFISLDARFLINDGQHRRAAIEEALKITPELGQENISVVFFKDDGLRKSQQIFADLNRHAVNTTSSLGILYEHRDQLANITKEIVGQVKVLERYTDKERQSLSKFTPKLFVLSNIYNTNSKLINKRKGELITNQESAFLFQFWDKLCQAINEWNLVLEKKLSPTEFRANYINAHGTFLEAVGLVGNHLMTNHPDDWESYIERLGELDWSRTNSEWLGRAYGHTGRISKSGDAIQLTANLIKHKLGLPLTKHEQQVENKLKAGEA</sequence>
<keyword evidence="2" id="KW-1185">Reference proteome</keyword>
<dbReference type="InterPro" id="IPR017642">
    <property type="entry name" value="DNA_S_mod_DndB"/>
</dbReference>
<dbReference type="EMBL" id="JBHMDO010000002">
    <property type="protein sequence ID" value="MFB9324408.1"/>
    <property type="molecule type" value="Genomic_DNA"/>
</dbReference>
<dbReference type="NCBIfam" id="TIGR03233">
    <property type="entry name" value="DNA_S_dndB"/>
    <property type="match status" value="1"/>
</dbReference>
<dbReference type="InterPro" id="IPR017601">
    <property type="entry name" value="DGQHR-contain_dom"/>
</dbReference>
<proteinExistence type="predicted"/>
<protein>
    <submittedName>
        <fullName evidence="1">DNA sulfur modification protein DndB</fullName>
    </submittedName>
</protein>
<organism evidence="1 2">
    <name type="scientific">Paenibacillus aurantiacus</name>
    <dbReference type="NCBI Taxonomy" id="1936118"/>
    <lineage>
        <taxon>Bacteria</taxon>
        <taxon>Bacillati</taxon>
        <taxon>Bacillota</taxon>
        <taxon>Bacilli</taxon>
        <taxon>Bacillales</taxon>
        <taxon>Paenibacillaceae</taxon>
        <taxon>Paenibacillus</taxon>
    </lineage>
</organism>
<evidence type="ECO:0000313" key="1">
    <source>
        <dbReference type="EMBL" id="MFB9324408.1"/>
    </source>
</evidence>
<evidence type="ECO:0000313" key="2">
    <source>
        <dbReference type="Proteomes" id="UP001589747"/>
    </source>
</evidence>